<evidence type="ECO:0000256" key="2">
    <source>
        <dbReference type="ARBA" id="ARBA00007613"/>
    </source>
</evidence>
<dbReference type="RefSeq" id="WP_283345043.1">
    <property type="nucleotide sequence ID" value="NZ_JASHIF010000010.1"/>
</dbReference>
<keyword evidence="8" id="KW-0732">Signal</keyword>
<reference evidence="9 10" key="1">
    <citation type="submission" date="2023-05" db="EMBL/GenBank/DDBJ databases">
        <title>Novel species of genus Flectobacillus isolated from stream in China.</title>
        <authorList>
            <person name="Lu H."/>
        </authorList>
    </citation>
    <scope>NUCLEOTIDE SEQUENCE [LARGE SCALE GENOMIC DNA]</scope>
    <source>
        <strain evidence="9 10">KCTC 42575</strain>
    </source>
</reference>
<evidence type="ECO:0000313" key="9">
    <source>
        <dbReference type="EMBL" id="MDI9860275.1"/>
    </source>
</evidence>
<dbReference type="InterPro" id="IPR003423">
    <property type="entry name" value="OMP_efflux"/>
</dbReference>
<dbReference type="PANTHER" id="PTHR30026">
    <property type="entry name" value="OUTER MEMBRANE PROTEIN TOLC"/>
    <property type="match status" value="1"/>
</dbReference>
<feature type="signal peptide" evidence="8">
    <location>
        <begin position="1"/>
        <end position="23"/>
    </location>
</feature>
<organism evidence="9 10">
    <name type="scientific">Flectobacillus roseus</name>
    <dbReference type="NCBI Taxonomy" id="502259"/>
    <lineage>
        <taxon>Bacteria</taxon>
        <taxon>Pseudomonadati</taxon>
        <taxon>Bacteroidota</taxon>
        <taxon>Cytophagia</taxon>
        <taxon>Cytophagales</taxon>
        <taxon>Flectobacillaceae</taxon>
        <taxon>Flectobacillus</taxon>
    </lineage>
</organism>
<keyword evidence="3" id="KW-0813">Transport</keyword>
<evidence type="ECO:0000256" key="1">
    <source>
        <dbReference type="ARBA" id="ARBA00004442"/>
    </source>
</evidence>
<keyword evidence="7" id="KW-0998">Cell outer membrane</keyword>
<comment type="caution">
    <text evidence="9">The sequence shown here is derived from an EMBL/GenBank/DDBJ whole genome shotgun (WGS) entry which is preliminary data.</text>
</comment>
<keyword evidence="6" id="KW-0472">Membrane</keyword>
<evidence type="ECO:0000256" key="6">
    <source>
        <dbReference type="ARBA" id="ARBA00023136"/>
    </source>
</evidence>
<dbReference type="Pfam" id="PF02321">
    <property type="entry name" value="OEP"/>
    <property type="match status" value="1"/>
</dbReference>
<evidence type="ECO:0000256" key="7">
    <source>
        <dbReference type="ARBA" id="ARBA00023237"/>
    </source>
</evidence>
<dbReference type="Proteomes" id="UP001236507">
    <property type="component" value="Unassembled WGS sequence"/>
</dbReference>
<protein>
    <submittedName>
        <fullName evidence="9">TolC family protein</fullName>
    </submittedName>
</protein>
<comment type="similarity">
    <text evidence="2">Belongs to the outer membrane factor (OMF) (TC 1.B.17) family.</text>
</comment>
<gene>
    <name evidence="9" type="ORF">QM524_13740</name>
</gene>
<evidence type="ECO:0000256" key="8">
    <source>
        <dbReference type="SAM" id="SignalP"/>
    </source>
</evidence>
<evidence type="ECO:0000256" key="4">
    <source>
        <dbReference type="ARBA" id="ARBA00022452"/>
    </source>
</evidence>
<dbReference type="InterPro" id="IPR051906">
    <property type="entry name" value="TolC-like"/>
</dbReference>
<dbReference type="SUPFAM" id="SSF56954">
    <property type="entry name" value="Outer membrane efflux proteins (OEP)"/>
    <property type="match status" value="1"/>
</dbReference>
<evidence type="ECO:0000313" key="10">
    <source>
        <dbReference type="Proteomes" id="UP001236507"/>
    </source>
</evidence>
<evidence type="ECO:0000256" key="3">
    <source>
        <dbReference type="ARBA" id="ARBA00022448"/>
    </source>
</evidence>
<accession>A0ABT6Y9Q7</accession>
<dbReference type="Gene3D" id="1.20.1600.10">
    <property type="entry name" value="Outer membrane efflux proteins (OEP)"/>
    <property type="match status" value="1"/>
</dbReference>
<keyword evidence="4" id="KW-1134">Transmembrane beta strand</keyword>
<evidence type="ECO:0000256" key="5">
    <source>
        <dbReference type="ARBA" id="ARBA00022692"/>
    </source>
</evidence>
<sequence>MKTKLKSSLLTFSILLTSVVARAQQSYTLKEAIDYAVKNHSNVKTAQLDVLNASAKVNEIKAMGLPQVNANIGYTNNLIIQRVFIPAKTFDPNAKEGDVVAAEFGVRNSGNAVASLSQLLFDGSYTLGLKAADVYKELSAKSLTQTKQQIAENVTKAYYGILVNEERLEILKLNMGRLDSLFNQTKVLNLQGFVEKLDVQRLEVQKNNLSIEYKNVERLQELSYNLLKFQMGLPLTEPVVVTDKLSSVNLNEFLPENETPFQYGDRIEYSMLQTQDRLAQLDLKNQKAGYLPKVFLTSTYGYSTGRPQFGDLITKPWFNAATLGFSIQVPIFDGFAKKYKIIQAANSVQKIKENFTFLQNSIDLQIKQGQITLKNAYETLQEQKHNMDLAKEVVRVTKIKYEQGVGTNLELVNAESSYKEAQNNYFATLYNVLIAKVDLDKAKGKLFVE</sequence>
<feature type="chain" id="PRO_5046665386" evidence="8">
    <location>
        <begin position="24"/>
        <end position="449"/>
    </location>
</feature>
<name>A0ABT6Y9Q7_9BACT</name>
<dbReference type="EMBL" id="JASHIF010000010">
    <property type="protein sequence ID" value="MDI9860275.1"/>
    <property type="molecule type" value="Genomic_DNA"/>
</dbReference>
<comment type="subcellular location">
    <subcellularLocation>
        <location evidence="1">Cell outer membrane</location>
    </subcellularLocation>
</comment>
<keyword evidence="10" id="KW-1185">Reference proteome</keyword>
<dbReference type="PANTHER" id="PTHR30026:SF20">
    <property type="entry name" value="OUTER MEMBRANE PROTEIN TOLC"/>
    <property type="match status" value="1"/>
</dbReference>
<keyword evidence="5" id="KW-0812">Transmembrane</keyword>
<proteinExistence type="inferred from homology"/>